<protein>
    <submittedName>
        <fullName evidence="1">Uncharacterized protein</fullName>
    </submittedName>
</protein>
<proteinExistence type="predicted"/>
<dbReference type="EMBL" id="CP016428">
    <property type="protein sequence ID" value="ANW01712.1"/>
    <property type="molecule type" value="Genomic_DNA"/>
</dbReference>
<dbReference type="STRING" id="1274631.LMTR13_17605"/>
<keyword evidence="2" id="KW-1185">Reference proteome</keyword>
<dbReference type="KEGG" id="bic:LMTR13_17605"/>
<dbReference type="AlphaFoldDB" id="A0A1B1UG33"/>
<evidence type="ECO:0000313" key="2">
    <source>
        <dbReference type="Proteomes" id="UP000092839"/>
    </source>
</evidence>
<evidence type="ECO:0000313" key="1">
    <source>
        <dbReference type="EMBL" id="ANW01712.1"/>
    </source>
</evidence>
<name>A0A1B1UG33_9BRAD</name>
<sequence length="212" mass="22867">MQAGVGAIGPNYAAFAARYLDPANLAQPGIPLADQAGKVAKAYDEELFAWLQNRFGPGQRPFVHNGRTFVFSGGKGDALAFFLTLPTGQQGVFLRDVYYEELRLSGREYNDSASTRFGSYLRGREAIEALFRETDANGAPIQRKGDITIFGGAHIRTDFGGNIQMLAPNGQIIVGVEGEVPPSTAGIVTLQCGCGTTLRLTKSRNERADQSF</sequence>
<reference evidence="1 2" key="1">
    <citation type="submission" date="2016-07" db="EMBL/GenBank/DDBJ databases">
        <title>Complete genome sequence of Bradyrhizobium icense LMTR 13T, a potential inoculant strain isolated from lima bean (Phaseolus lunatus) in Peru.</title>
        <authorList>
            <person name="Ormeno-Orrillo E."/>
            <person name="Duran D."/>
            <person name="Rogel M.A."/>
            <person name="Rey L."/>
            <person name="Imperial J."/>
            <person name="Ruiz-Argueso T."/>
            <person name="Martinez-Romero E."/>
        </authorList>
    </citation>
    <scope>NUCLEOTIDE SEQUENCE [LARGE SCALE GENOMIC DNA]</scope>
    <source>
        <strain evidence="1 2">LMTR 13</strain>
    </source>
</reference>
<organism evidence="1 2">
    <name type="scientific">Bradyrhizobium icense</name>
    <dbReference type="NCBI Taxonomy" id="1274631"/>
    <lineage>
        <taxon>Bacteria</taxon>
        <taxon>Pseudomonadati</taxon>
        <taxon>Pseudomonadota</taxon>
        <taxon>Alphaproteobacteria</taxon>
        <taxon>Hyphomicrobiales</taxon>
        <taxon>Nitrobacteraceae</taxon>
        <taxon>Bradyrhizobium</taxon>
    </lineage>
</organism>
<accession>A0A1B1UG33</accession>
<dbReference type="Proteomes" id="UP000092839">
    <property type="component" value="Chromosome"/>
</dbReference>
<gene>
    <name evidence="1" type="ORF">LMTR13_17605</name>
</gene>